<keyword evidence="1" id="KW-0511">Multifunctional enzyme</keyword>
<dbReference type="AlphaFoldDB" id="A0A392MBK7"/>
<feature type="domain" description="Reverse transcriptase" evidence="2">
    <location>
        <begin position="1"/>
        <end position="51"/>
    </location>
</feature>
<name>A0A392MBK7_9FABA</name>
<dbReference type="Gene3D" id="3.30.70.270">
    <property type="match status" value="2"/>
</dbReference>
<feature type="non-terminal residue" evidence="3">
    <location>
        <position position="188"/>
    </location>
</feature>
<evidence type="ECO:0000259" key="2">
    <source>
        <dbReference type="PROSITE" id="PS50878"/>
    </source>
</evidence>
<dbReference type="PROSITE" id="PS50878">
    <property type="entry name" value="RT_POL"/>
    <property type="match status" value="1"/>
</dbReference>
<protein>
    <recommendedName>
        <fullName evidence="2">Reverse transcriptase domain-containing protein</fullName>
    </recommendedName>
</protein>
<dbReference type="InterPro" id="IPR043128">
    <property type="entry name" value="Rev_trsase/Diguanyl_cyclase"/>
</dbReference>
<dbReference type="Proteomes" id="UP000265520">
    <property type="component" value="Unassembled WGS sequence"/>
</dbReference>
<evidence type="ECO:0000313" key="4">
    <source>
        <dbReference type="Proteomes" id="UP000265520"/>
    </source>
</evidence>
<dbReference type="SUPFAM" id="SSF56672">
    <property type="entry name" value="DNA/RNA polymerases"/>
    <property type="match status" value="1"/>
</dbReference>
<keyword evidence="4" id="KW-1185">Reference proteome</keyword>
<dbReference type="Pfam" id="PF17919">
    <property type="entry name" value="RT_RNaseH_2"/>
    <property type="match status" value="1"/>
</dbReference>
<dbReference type="InterPro" id="IPR041577">
    <property type="entry name" value="RT_RNaseH_2"/>
</dbReference>
<dbReference type="Pfam" id="PF00078">
    <property type="entry name" value="RVT_1"/>
    <property type="match status" value="1"/>
</dbReference>
<reference evidence="3 4" key="1">
    <citation type="journal article" date="2018" name="Front. Plant Sci.">
        <title>Red Clover (Trifolium pratense) and Zigzag Clover (T. medium) - A Picture of Genomic Similarities and Differences.</title>
        <authorList>
            <person name="Dluhosova J."/>
            <person name="Istvanek J."/>
            <person name="Nedelnik J."/>
            <person name="Repkova J."/>
        </authorList>
    </citation>
    <scope>NUCLEOTIDE SEQUENCE [LARGE SCALE GENOMIC DNA]</scope>
    <source>
        <strain evidence="4">cv. 10/8</strain>
        <tissue evidence="3">Leaf</tissue>
    </source>
</reference>
<organism evidence="3 4">
    <name type="scientific">Trifolium medium</name>
    <dbReference type="NCBI Taxonomy" id="97028"/>
    <lineage>
        <taxon>Eukaryota</taxon>
        <taxon>Viridiplantae</taxon>
        <taxon>Streptophyta</taxon>
        <taxon>Embryophyta</taxon>
        <taxon>Tracheophyta</taxon>
        <taxon>Spermatophyta</taxon>
        <taxon>Magnoliopsida</taxon>
        <taxon>eudicotyledons</taxon>
        <taxon>Gunneridae</taxon>
        <taxon>Pentapetalae</taxon>
        <taxon>rosids</taxon>
        <taxon>fabids</taxon>
        <taxon>Fabales</taxon>
        <taxon>Fabaceae</taxon>
        <taxon>Papilionoideae</taxon>
        <taxon>50 kb inversion clade</taxon>
        <taxon>NPAAA clade</taxon>
        <taxon>Hologalegina</taxon>
        <taxon>IRL clade</taxon>
        <taxon>Trifolieae</taxon>
        <taxon>Trifolium</taxon>
    </lineage>
</organism>
<comment type="caution">
    <text evidence="3">The sequence shown here is derived from an EMBL/GenBank/DDBJ whole genome shotgun (WGS) entry which is preliminary data.</text>
</comment>
<dbReference type="InterPro" id="IPR043502">
    <property type="entry name" value="DNA/RNA_pol_sf"/>
</dbReference>
<evidence type="ECO:0000256" key="1">
    <source>
        <dbReference type="ARBA" id="ARBA00023268"/>
    </source>
</evidence>
<dbReference type="EMBL" id="LXQA010007443">
    <property type="protein sequence ID" value="MCH84826.1"/>
    <property type="molecule type" value="Genomic_DNA"/>
</dbReference>
<sequence length="188" mass="21634">MDDMIVKSALEVEHEAHLNVVFNKVRRYNMRLNPEKCTFGIKAGKFLGFYLTERGIEANPYKCNAIIQMETPSSKERIMKLNGMITALNRFIYRSAQHALPFYKLLRKEVSFEWTNECEDAFNQLKKALSQPPMLSIPMEGGTLYIYLAVSTKAVSAMLVREIDTNQSSMYFISKALSGPELRYQKIE</sequence>
<gene>
    <name evidence="3" type="ORF">A2U01_0005663</name>
</gene>
<proteinExistence type="predicted"/>
<dbReference type="InterPro" id="IPR000477">
    <property type="entry name" value="RT_dom"/>
</dbReference>
<accession>A0A392MBK7</accession>
<dbReference type="PANTHER" id="PTHR37984:SF5">
    <property type="entry name" value="PROTEIN NYNRIN-LIKE"/>
    <property type="match status" value="1"/>
</dbReference>
<evidence type="ECO:0000313" key="3">
    <source>
        <dbReference type="EMBL" id="MCH84826.1"/>
    </source>
</evidence>
<dbReference type="GO" id="GO:0003824">
    <property type="term" value="F:catalytic activity"/>
    <property type="evidence" value="ECO:0007669"/>
    <property type="project" value="UniProtKB-KW"/>
</dbReference>
<dbReference type="PANTHER" id="PTHR37984">
    <property type="entry name" value="PROTEIN CBG26694"/>
    <property type="match status" value="1"/>
</dbReference>
<dbReference type="InterPro" id="IPR050951">
    <property type="entry name" value="Retrovirus_Pol_polyprotein"/>
</dbReference>